<dbReference type="GO" id="GO:0008270">
    <property type="term" value="F:zinc ion binding"/>
    <property type="evidence" value="ECO:0007669"/>
    <property type="project" value="UniProtKB-KW"/>
</dbReference>
<reference evidence="5 6" key="1">
    <citation type="submission" date="2023-12" db="EMBL/GenBank/DDBJ databases">
        <title>A high-quality genome assembly for Dillenia turbinata (Dilleniales).</title>
        <authorList>
            <person name="Chanderbali A."/>
        </authorList>
    </citation>
    <scope>NUCLEOTIDE SEQUENCE [LARGE SCALE GENOMIC DNA]</scope>
    <source>
        <strain evidence="5">LSX21</strain>
        <tissue evidence="5">Leaf</tissue>
    </source>
</reference>
<feature type="compositionally biased region" description="Polar residues" evidence="3">
    <location>
        <begin position="45"/>
        <end position="63"/>
    </location>
</feature>
<keyword evidence="1" id="KW-0863">Zinc-finger</keyword>
<feature type="coiled-coil region" evidence="2">
    <location>
        <begin position="252"/>
        <end position="398"/>
    </location>
</feature>
<evidence type="ECO:0000313" key="6">
    <source>
        <dbReference type="Proteomes" id="UP001370490"/>
    </source>
</evidence>
<keyword evidence="2" id="KW-0175">Coiled coil</keyword>
<dbReference type="Pfam" id="PF13920">
    <property type="entry name" value="zf-C3HC4_3"/>
    <property type="match status" value="1"/>
</dbReference>
<keyword evidence="6" id="KW-1185">Reference proteome</keyword>
<feature type="domain" description="RING-type" evidence="4">
    <location>
        <begin position="500"/>
        <end position="540"/>
    </location>
</feature>
<name>A0AAN8ZKH9_9MAGN</name>
<gene>
    <name evidence="5" type="ORF">RJ641_030981</name>
</gene>
<feature type="compositionally biased region" description="Polar residues" evidence="3">
    <location>
        <begin position="76"/>
        <end position="88"/>
    </location>
</feature>
<dbReference type="InterPro" id="IPR046934">
    <property type="entry name" value="PIR2-like"/>
</dbReference>
<dbReference type="Gene3D" id="3.30.40.10">
    <property type="entry name" value="Zinc/RING finger domain, C3HC4 (zinc finger)"/>
    <property type="match status" value="1"/>
</dbReference>
<evidence type="ECO:0000256" key="3">
    <source>
        <dbReference type="SAM" id="MobiDB-lite"/>
    </source>
</evidence>
<feature type="coiled-coil region" evidence="2">
    <location>
        <begin position="428"/>
        <end position="462"/>
    </location>
</feature>
<dbReference type="PANTHER" id="PTHR46405:SF4">
    <property type="entry name" value="E3 UBIQUITIN-PROTEIN LIGASE RF298-RELATED"/>
    <property type="match status" value="1"/>
</dbReference>
<organism evidence="5 6">
    <name type="scientific">Dillenia turbinata</name>
    <dbReference type="NCBI Taxonomy" id="194707"/>
    <lineage>
        <taxon>Eukaryota</taxon>
        <taxon>Viridiplantae</taxon>
        <taxon>Streptophyta</taxon>
        <taxon>Embryophyta</taxon>
        <taxon>Tracheophyta</taxon>
        <taxon>Spermatophyta</taxon>
        <taxon>Magnoliopsida</taxon>
        <taxon>eudicotyledons</taxon>
        <taxon>Gunneridae</taxon>
        <taxon>Pentapetalae</taxon>
        <taxon>Dilleniales</taxon>
        <taxon>Dilleniaceae</taxon>
        <taxon>Dillenia</taxon>
    </lineage>
</organism>
<comment type="caution">
    <text evidence="5">The sequence shown here is derived from an EMBL/GenBank/DDBJ whole genome shotgun (WGS) entry which is preliminary data.</text>
</comment>
<accession>A0AAN8ZKH9</accession>
<proteinExistence type="predicted"/>
<dbReference type="InterPro" id="IPR001841">
    <property type="entry name" value="Znf_RING"/>
</dbReference>
<dbReference type="SUPFAM" id="SSF57850">
    <property type="entry name" value="RING/U-box"/>
    <property type="match status" value="1"/>
</dbReference>
<sequence>MDGDEVRSDGSTTALFQDCSNVVLMDLVKCFQKFFANAMEGKSISVDSEQEQNQTTFKPNQNLEDSKEVAEGDVLGTSSLKEPSISSEQKNHKDNEVLADGPKSKCNGSVGESSSTCGNSVQPTSQFSVGLQEATNQERFYGKVYVSKKFSNNAKMAASNGQVSEKCLKWQTPEEGSSGFLPSSFMLKGSDFEAEVENWTAADYYDGIPFDETLGAYVPQNEEDDLILKLAPKIDKLQNELREWKDWTSQYIRQATSTIKESKQMKLQLQEAERKEKKIMETSAKRLSETVSAVEYANSRLKKARETLQMLELENTDLKEKMEKARLQAEISDAKIAEWEEKEHTAMSEVESLEKKKHYLIDKIKGERVKVAEMQREVDKAESCLQQAEGRLKHEQIEKEKQLAIAFAAKKKREDLKAREEAESKSIKQKAEAEKVKHLELVVKLEEKLSRLNTQLEASKVAALKKSFEGEFGGCGTASGSASISGTKAMPGPSNRDEECVMCLFEKARVIFVPCGHKILCPACNEMHEELKFMDCPICRAPIMQRFFSY</sequence>
<feature type="region of interest" description="Disordered" evidence="3">
    <location>
        <begin position="45"/>
        <end position="122"/>
    </location>
</feature>
<protein>
    <recommendedName>
        <fullName evidence="4">RING-type domain-containing protein</fullName>
    </recommendedName>
</protein>
<dbReference type="CDD" id="cd23128">
    <property type="entry name" value="RING-HC_MIP1-like"/>
    <property type="match status" value="1"/>
</dbReference>
<keyword evidence="1" id="KW-0479">Metal-binding</keyword>
<dbReference type="PANTHER" id="PTHR46405">
    <property type="entry name" value="OS05G0141500 PROTEIN"/>
    <property type="match status" value="1"/>
</dbReference>
<evidence type="ECO:0000256" key="1">
    <source>
        <dbReference type="PROSITE-ProRule" id="PRU00175"/>
    </source>
</evidence>
<dbReference type="PROSITE" id="PS50089">
    <property type="entry name" value="ZF_RING_2"/>
    <property type="match status" value="1"/>
</dbReference>
<evidence type="ECO:0000259" key="4">
    <source>
        <dbReference type="PROSITE" id="PS50089"/>
    </source>
</evidence>
<evidence type="ECO:0000313" key="5">
    <source>
        <dbReference type="EMBL" id="KAK6937473.1"/>
    </source>
</evidence>
<dbReference type="EMBL" id="JBAMMX010000006">
    <property type="protein sequence ID" value="KAK6937473.1"/>
    <property type="molecule type" value="Genomic_DNA"/>
</dbReference>
<keyword evidence="1" id="KW-0862">Zinc</keyword>
<dbReference type="AlphaFoldDB" id="A0AAN8ZKH9"/>
<dbReference type="Proteomes" id="UP001370490">
    <property type="component" value="Unassembled WGS sequence"/>
</dbReference>
<feature type="compositionally biased region" description="Polar residues" evidence="3">
    <location>
        <begin position="106"/>
        <end position="122"/>
    </location>
</feature>
<evidence type="ECO:0000256" key="2">
    <source>
        <dbReference type="SAM" id="Coils"/>
    </source>
</evidence>
<dbReference type="InterPro" id="IPR013083">
    <property type="entry name" value="Znf_RING/FYVE/PHD"/>
</dbReference>